<keyword evidence="2" id="KW-1185">Reference proteome</keyword>
<accession>A0ABN8LQA4</accession>
<evidence type="ECO:0000313" key="1">
    <source>
        <dbReference type="EMBL" id="CAH3017867.1"/>
    </source>
</evidence>
<organism evidence="1 2">
    <name type="scientific">Porites evermanni</name>
    <dbReference type="NCBI Taxonomy" id="104178"/>
    <lineage>
        <taxon>Eukaryota</taxon>
        <taxon>Metazoa</taxon>
        <taxon>Cnidaria</taxon>
        <taxon>Anthozoa</taxon>
        <taxon>Hexacorallia</taxon>
        <taxon>Scleractinia</taxon>
        <taxon>Fungiina</taxon>
        <taxon>Poritidae</taxon>
        <taxon>Porites</taxon>
    </lineage>
</organism>
<dbReference type="EMBL" id="CALNXI010000073">
    <property type="protein sequence ID" value="CAH3017867.1"/>
    <property type="molecule type" value="Genomic_DNA"/>
</dbReference>
<evidence type="ECO:0000313" key="2">
    <source>
        <dbReference type="Proteomes" id="UP001159427"/>
    </source>
</evidence>
<dbReference type="Proteomes" id="UP001159427">
    <property type="component" value="Unassembled WGS sequence"/>
</dbReference>
<reference evidence="1 2" key="1">
    <citation type="submission" date="2022-05" db="EMBL/GenBank/DDBJ databases">
        <authorList>
            <consortium name="Genoscope - CEA"/>
            <person name="William W."/>
        </authorList>
    </citation>
    <scope>NUCLEOTIDE SEQUENCE [LARGE SCALE GENOMIC DNA]</scope>
</reference>
<protein>
    <submittedName>
        <fullName evidence="1">Uncharacterized protein</fullName>
    </submittedName>
</protein>
<sequence length="626" mass="70698">MPIKDTLFSLEDNQRQVIPALSGFKIKLREDSVPRECSVGYCQVIEASPTELPTMYTVLQRSLQMADQLGQHEVIVVFDQAIYAKALEVLWQNKDQFQRSVVRIGSFHTICAFLAAIGKRFGDAGLADVLVESGIVGSGSVAGVIEGRHYNRAVRTHKIVFEAMHRLQWMGFKSWLQRSGHRGNRMILVSAIEDIRKEFSTEKFNRLLSMPHFLEIFNLYKEYCKEDNGPLKVFWNSYLEMVEVLINFVRATREGNWAMHLEGIKEMLPWFFAYDHTNYARYLPVYLAHMMLLPETHPEAHTLLLNGDFGIPVDQIIEQTLNRSTKTKGGIVGFSLRKGAVQRWMITAHSSAAFLDKCRKMTANVQESQPRLHKEASPARMKRDEDDVKKVFEVISNWRNPFEPSEELLSLSSGYVASESMKADLLLAKEKGTTALTAFVEERLVTNSTGVFQTLPKLKLGSFRDAQKKTSVTAGDRNFIIRADRNLFAHLLVIGQSRQMDLKDLLSHELGPLPWSLASCDGSLAKTNKAILSKLLENGVECLPTLPDLTTAVIIDAMVMLQTLVRIPDRFSELADMVMTRILIEAGEAARIDFVGDQYPANSIKNTERNKRGRDGEIVINITNGQ</sequence>
<gene>
    <name evidence="1" type="ORF">PEVE_00040287</name>
</gene>
<dbReference type="PANTHER" id="PTHR46704:SF9">
    <property type="entry name" value="BHLH DOMAIN-CONTAINING PROTEIN"/>
    <property type="match status" value="1"/>
</dbReference>
<name>A0ABN8LQA4_9CNID</name>
<proteinExistence type="predicted"/>
<dbReference type="PANTHER" id="PTHR46704">
    <property type="entry name" value="CXC DOMAIN-CONTAINING PROTEIN-RELATED"/>
    <property type="match status" value="1"/>
</dbReference>
<comment type="caution">
    <text evidence="1">The sequence shown here is derived from an EMBL/GenBank/DDBJ whole genome shotgun (WGS) entry which is preliminary data.</text>
</comment>